<name>A0ABW4YK72_9BACL</name>
<comment type="caution">
    <text evidence="7">The sequence shown here is derived from an EMBL/GenBank/DDBJ whole genome shotgun (WGS) entry which is preliminary data.</text>
</comment>
<keyword evidence="3 7" id="KW-0413">Isomerase</keyword>
<dbReference type="Gene3D" id="3.30.2350.10">
    <property type="entry name" value="Pseudouridine synthase"/>
    <property type="match status" value="1"/>
</dbReference>
<proteinExistence type="inferred from homology"/>
<organism evidence="7 8">
    <name type="scientific">Paenibacillus yanchengensis</name>
    <dbReference type="NCBI Taxonomy" id="2035833"/>
    <lineage>
        <taxon>Bacteria</taxon>
        <taxon>Bacillati</taxon>
        <taxon>Bacillota</taxon>
        <taxon>Bacilli</taxon>
        <taxon>Bacillales</taxon>
        <taxon>Paenibacillaceae</taxon>
        <taxon>Paenibacillus</taxon>
    </lineage>
</organism>
<comment type="catalytic activity">
    <reaction evidence="1">
        <text>a uridine in RNA = a pseudouridine in RNA</text>
        <dbReference type="Rhea" id="RHEA:48348"/>
        <dbReference type="Rhea" id="RHEA-COMP:12068"/>
        <dbReference type="Rhea" id="RHEA-COMP:12069"/>
        <dbReference type="ChEBI" id="CHEBI:65314"/>
        <dbReference type="ChEBI" id="CHEBI:65315"/>
    </reaction>
</comment>
<comment type="similarity">
    <text evidence="2">Belongs to the pseudouridine synthase RluA family.</text>
</comment>
<evidence type="ECO:0000259" key="6">
    <source>
        <dbReference type="Pfam" id="PF00849"/>
    </source>
</evidence>
<evidence type="ECO:0000256" key="2">
    <source>
        <dbReference type="ARBA" id="ARBA00010876"/>
    </source>
</evidence>
<dbReference type="EMBL" id="JBHUHO010000029">
    <property type="protein sequence ID" value="MFD2115888.1"/>
    <property type="molecule type" value="Genomic_DNA"/>
</dbReference>
<reference evidence="8" key="1">
    <citation type="journal article" date="2019" name="Int. J. Syst. Evol. Microbiol.">
        <title>The Global Catalogue of Microorganisms (GCM) 10K type strain sequencing project: providing services to taxonomists for standard genome sequencing and annotation.</title>
        <authorList>
            <consortium name="The Broad Institute Genomics Platform"/>
            <consortium name="The Broad Institute Genome Sequencing Center for Infectious Disease"/>
            <person name="Wu L."/>
            <person name="Ma J."/>
        </authorList>
    </citation>
    <scope>NUCLEOTIDE SEQUENCE [LARGE SCALE GENOMIC DNA]</scope>
    <source>
        <strain evidence="8">GH52</strain>
    </source>
</reference>
<accession>A0ABW4YK72</accession>
<dbReference type="InterPro" id="IPR006145">
    <property type="entry name" value="PsdUridine_synth_RsuA/RluA"/>
</dbReference>
<evidence type="ECO:0000256" key="1">
    <source>
        <dbReference type="ARBA" id="ARBA00000073"/>
    </source>
</evidence>
<dbReference type="GO" id="GO:0016853">
    <property type="term" value="F:isomerase activity"/>
    <property type="evidence" value="ECO:0007669"/>
    <property type="project" value="UniProtKB-KW"/>
</dbReference>
<evidence type="ECO:0000313" key="8">
    <source>
        <dbReference type="Proteomes" id="UP001597362"/>
    </source>
</evidence>
<feature type="domain" description="Pseudouridine synthase RsuA/RluA-like" evidence="6">
    <location>
        <begin position="14"/>
        <end position="170"/>
    </location>
</feature>
<dbReference type="PANTHER" id="PTHR21600:SF83">
    <property type="entry name" value="PSEUDOURIDYLATE SYNTHASE RPUSD4, MITOCHONDRIAL"/>
    <property type="match status" value="1"/>
</dbReference>
<evidence type="ECO:0000256" key="5">
    <source>
        <dbReference type="ARBA" id="ARBA00033164"/>
    </source>
</evidence>
<evidence type="ECO:0000256" key="3">
    <source>
        <dbReference type="ARBA" id="ARBA00023235"/>
    </source>
</evidence>
<dbReference type="CDD" id="cd02869">
    <property type="entry name" value="PseudoU_synth_RluA_like"/>
    <property type="match status" value="1"/>
</dbReference>
<dbReference type="InterPro" id="IPR050188">
    <property type="entry name" value="RluA_PseudoU_synthase"/>
</dbReference>
<dbReference type="PANTHER" id="PTHR21600">
    <property type="entry name" value="MITOCHONDRIAL RNA PSEUDOURIDINE SYNTHASE"/>
    <property type="match status" value="1"/>
</dbReference>
<keyword evidence="8" id="KW-1185">Reference proteome</keyword>
<dbReference type="SUPFAM" id="SSF55120">
    <property type="entry name" value="Pseudouridine synthase"/>
    <property type="match status" value="1"/>
</dbReference>
<dbReference type="Pfam" id="PF00849">
    <property type="entry name" value="PseudoU_synth_2"/>
    <property type="match status" value="1"/>
</dbReference>
<dbReference type="InterPro" id="IPR020103">
    <property type="entry name" value="PsdUridine_synth_cat_dom_sf"/>
</dbReference>
<evidence type="ECO:0000256" key="4">
    <source>
        <dbReference type="ARBA" id="ARBA00031870"/>
    </source>
</evidence>
<sequence>MSYPILPIIYEDNHLLVVEKQAGIPTQADISGDVDMLTILKDDLKQRYQKSGNVYLGLVHRLDRPVGGVMVFAKTSKAAARLSDSVRNRHFHKTYICVVHGKPTAATASLQHYLRKDVKRNQVDVFETETVGAKHALLDYKVITTSGQTSLLAVRLHTGRTHQIRAQLAHIGCPLVGDMKYGETKQGKRSNIALWSAALSFAHPTTKENVTYTALPTHIPLFHQWTEQQLYEATHCFL</sequence>
<protein>
    <recommendedName>
        <fullName evidence="4">RNA pseudouridylate synthase</fullName>
    </recommendedName>
    <alternativeName>
        <fullName evidence="5">RNA-uridine isomerase</fullName>
    </alternativeName>
</protein>
<evidence type="ECO:0000313" key="7">
    <source>
        <dbReference type="EMBL" id="MFD2115888.1"/>
    </source>
</evidence>
<dbReference type="Proteomes" id="UP001597362">
    <property type="component" value="Unassembled WGS sequence"/>
</dbReference>
<gene>
    <name evidence="7" type="ORF">ACFSJH_09155</name>
</gene>
<dbReference type="RefSeq" id="WP_377771517.1">
    <property type="nucleotide sequence ID" value="NZ_JBHUHO010000029.1"/>
</dbReference>